<dbReference type="AlphaFoldDB" id="A0A1N7ERE3"/>
<sequence length="117" mass="14040">MGPWSLDRVDEWLDWIHRHHDEFGYRYIYFAYLAARVPEPRHGEITMTVNPDGSCLLRAGGHDRGLFLAGDRERVWFVERFERRYCGDWYPSMQAWEAAQHEDFLEEAQWRFGSASR</sequence>
<keyword evidence="2" id="KW-1185">Reference proteome</keyword>
<evidence type="ECO:0000313" key="1">
    <source>
        <dbReference type="EMBL" id="SIR90637.1"/>
    </source>
</evidence>
<proteinExistence type="predicted"/>
<dbReference type="STRING" id="1198245.SAMN05444858_12651"/>
<reference evidence="1 2" key="1">
    <citation type="submission" date="2017-01" db="EMBL/GenBank/DDBJ databases">
        <authorList>
            <person name="Mah S.A."/>
            <person name="Swanson W.J."/>
            <person name="Moy G.W."/>
            <person name="Vacquier V.D."/>
        </authorList>
    </citation>
    <scope>NUCLEOTIDE SEQUENCE [LARGE SCALE GENOMIC DNA]</scope>
    <source>
        <strain evidence="1 2">DSM 45758</strain>
    </source>
</reference>
<evidence type="ECO:0000313" key="2">
    <source>
        <dbReference type="Proteomes" id="UP000186004"/>
    </source>
</evidence>
<gene>
    <name evidence="1" type="ORF">SAMN05444858_12651</name>
</gene>
<name>A0A1N7ERE3_9ACTN</name>
<organism evidence="1 2">
    <name type="scientific">Micromonospora avicenniae</name>
    <dbReference type="NCBI Taxonomy" id="1198245"/>
    <lineage>
        <taxon>Bacteria</taxon>
        <taxon>Bacillati</taxon>
        <taxon>Actinomycetota</taxon>
        <taxon>Actinomycetes</taxon>
        <taxon>Micromonosporales</taxon>
        <taxon>Micromonosporaceae</taxon>
        <taxon>Micromonospora</taxon>
    </lineage>
</organism>
<accession>A0A1N7ERE3</accession>
<protein>
    <submittedName>
        <fullName evidence="1">Uncharacterized protein</fullName>
    </submittedName>
</protein>
<dbReference type="EMBL" id="FTNF01000026">
    <property type="protein sequence ID" value="SIR90637.1"/>
    <property type="molecule type" value="Genomic_DNA"/>
</dbReference>
<dbReference type="Proteomes" id="UP000186004">
    <property type="component" value="Unassembled WGS sequence"/>
</dbReference>